<keyword evidence="5" id="KW-1185">Reference proteome</keyword>
<dbReference type="PROSITE" id="PS50179">
    <property type="entry name" value="VHS"/>
    <property type="match status" value="1"/>
</dbReference>
<dbReference type="PANTHER" id="PTHR44329">
    <property type="entry name" value="SERINE/THREONINE-PROTEIN KINASE TNNI3K-RELATED"/>
    <property type="match status" value="1"/>
</dbReference>
<dbReference type="InterPro" id="IPR051681">
    <property type="entry name" value="Ser/Thr_Kinases-Pseudokinases"/>
</dbReference>
<dbReference type="PROSITE" id="PS00108">
    <property type="entry name" value="PROTEIN_KINASE_ST"/>
    <property type="match status" value="1"/>
</dbReference>
<accession>A0AAW0AMU3</accession>
<feature type="region of interest" description="Disordered" evidence="1">
    <location>
        <begin position="570"/>
        <end position="633"/>
    </location>
</feature>
<feature type="compositionally biased region" description="Low complexity" evidence="1">
    <location>
        <begin position="449"/>
        <end position="470"/>
    </location>
</feature>
<dbReference type="SUPFAM" id="SSF56112">
    <property type="entry name" value="Protein kinase-like (PK-like)"/>
    <property type="match status" value="1"/>
</dbReference>
<dbReference type="GO" id="GO:0035091">
    <property type="term" value="F:phosphatidylinositol binding"/>
    <property type="evidence" value="ECO:0007669"/>
    <property type="project" value="InterPro"/>
</dbReference>
<evidence type="ECO:0000259" key="3">
    <source>
        <dbReference type="PROSITE" id="PS50179"/>
    </source>
</evidence>
<reference evidence="4 5" key="1">
    <citation type="submission" date="2024-01" db="EMBL/GenBank/DDBJ databases">
        <title>A draft genome for a cacao thread blight-causing isolate of Paramarasmius palmivorus.</title>
        <authorList>
            <person name="Baruah I.K."/>
            <person name="Bukari Y."/>
            <person name="Amoako-Attah I."/>
            <person name="Meinhardt L.W."/>
            <person name="Bailey B.A."/>
            <person name="Cohen S.P."/>
        </authorList>
    </citation>
    <scope>NUCLEOTIDE SEQUENCE [LARGE SCALE GENOMIC DNA]</scope>
    <source>
        <strain evidence="4 5">GH-12</strain>
    </source>
</reference>
<dbReference type="AlphaFoldDB" id="A0AAW0AMU3"/>
<dbReference type="InterPro" id="IPR011009">
    <property type="entry name" value="Kinase-like_dom_sf"/>
</dbReference>
<feature type="compositionally biased region" description="Pro residues" evidence="1">
    <location>
        <begin position="780"/>
        <end position="791"/>
    </location>
</feature>
<feature type="domain" description="Protein kinase" evidence="2">
    <location>
        <begin position="84"/>
        <end position="372"/>
    </location>
</feature>
<dbReference type="SUPFAM" id="SSF48464">
    <property type="entry name" value="ENTH/VHS domain"/>
    <property type="match status" value="1"/>
</dbReference>
<dbReference type="Pfam" id="PF00790">
    <property type="entry name" value="VHS"/>
    <property type="match status" value="1"/>
</dbReference>
<proteinExistence type="predicted"/>
<dbReference type="GO" id="GO:0043130">
    <property type="term" value="F:ubiquitin binding"/>
    <property type="evidence" value="ECO:0007669"/>
    <property type="project" value="InterPro"/>
</dbReference>
<feature type="region of interest" description="Disordered" evidence="1">
    <location>
        <begin position="765"/>
        <end position="791"/>
    </location>
</feature>
<feature type="compositionally biased region" description="Basic residues" evidence="1">
    <location>
        <begin position="524"/>
        <end position="534"/>
    </location>
</feature>
<name>A0AAW0AMU3_9AGAR</name>
<evidence type="ECO:0000256" key="1">
    <source>
        <dbReference type="SAM" id="MobiDB-lite"/>
    </source>
</evidence>
<comment type="caution">
    <text evidence="4">The sequence shown here is derived from an EMBL/GenBank/DDBJ whole genome shotgun (WGS) entry which is preliminary data.</text>
</comment>
<dbReference type="PROSITE" id="PS50011">
    <property type="entry name" value="PROTEIN_KINASE_DOM"/>
    <property type="match status" value="1"/>
</dbReference>
<dbReference type="InterPro" id="IPR008942">
    <property type="entry name" value="ENTH_VHS"/>
</dbReference>
<protein>
    <submittedName>
        <fullName evidence="4">Rho guanine nucleotide exchange factor</fullName>
    </submittedName>
</protein>
<dbReference type="InterPro" id="IPR001245">
    <property type="entry name" value="Ser-Thr/Tyr_kinase_cat_dom"/>
</dbReference>
<dbReference type="InterPro" id="IPR002014">
    <property type="entry name" value="VHS_dom"/>
</dbReference>
<dbReference type="CDD" id="cd16980">
    <property type="entry name" value="VHS_Lsb5"/>
    <property type="match status" value="1"/>
</dbReference>
<dbReference type="EMBL" id="JAYKXP010000368">
    <property type="protein sequence ID" value="KAK7014133.1"/>
    <property type="molecule type" value="Genomic_DNA"/>
</dbReference>
<dbReference type="InterPro" id="IPR000719">
    <property type="entry name" value="Prot_kinase_dom"/>
</dbReference>
<dbReference type="Gene3D" id="1.10.510.10">
    <property type="entry name" value="Transferase(Phosphotransferase) domain 1"/>
    <property type="match status" value="1"/>
</dbReference>
<dbReference type="GO" id="GO:0016192">
    <property type="term" value="P:vesicle-mediated transport"/>
    <property type="evidence" value="ECO:0007669"/>
    <property type="project" value="UniProtKB-ARBA"/>
</dbReference>
<gene>
    <name evidence="4" type="primary">TUS1_13</name>
    <name evidence="4" type="ORF">VNI00_019384</name>
</gene>
<organism evidence="4 5">
    <name type="scientific">Paramarasmius palmivorus</name>
    <dbReference type="NCBI Taxonomy" id="297713"/>
    <lineage>
        <taxon>Eukaryota</taxon>
        <taxon>Fungi</taxon>
        <taxon>Dikarya</taxon>
        <taxon>Basidiomycota</taxon>
        <taxon>Agaricomycotina</taxon>
        <taxon>Agaricomycetes</taxon>
        <taxon>Agaricomycetidae</taxon>
        <taxon>Agaricales</taxon>
        <taxon>Marasmiineae</taxon>
        <taxon>Marasmiaceae</taxon>
        <taxon>Paramarasmius</taxon>
    </lineage>
</organism>
<feature type="region of interest" description="Disordered" evidence="1">
    <location>
        <begin position="400"/>
        <end position="545"/>
    </location>
</feature>
<sequence>MFSDLESEAVSKQLDAILHDEVEYRNLVSQEGELAQALLDVLQLLTTSPNTSPQLRSTILKAVLRLSRQSNLYPQCLTIRNVEKLGEHAVASGGFAEIWKGGIHSEEAQEVVCLKVVRLYQSSDIKKVLKNFVREAIVWRQLDHPNLLPFLGLFFLTESKQQLCLISPWAENGNLIQFLERTPRTEVDHRHLVFDVANGLQHLHQMKIVHADLKGANVLITKTGRAIVADFGLSYVAEGEVLRMTSTSALLGGTPRWLAPELLNHASRPSYESDIYAFGCVCYEIYTGLRPFHELRLDAAVILRVVNGDRPSRPAGNTELDDDIWTLMNQCWAMNSSSRPDIDTLEHRLRSLFGAIDSAPPWDLKISKHIWLNVQETDMPSNSRQVFTFLAQSHERLQTRRSWGGTLRKPPNYESIAGDTPTRRYRPLPPTPGKAQRQQLLTHPRKENPGSYSYGPGSVSPPSHSRPVRTSVEDLDESVSYDLVDHPQPPASQLPYGNLLPDDSPTANQPALGILRALDPSLPHTHHGNGHGHHPSASGDAVPTPARPSIVLEQRFGSVNSLLTQESFDASSMTVHGPRGNISERPMKKKDGGGGWFQSWNLDRDKEKEKDHSHRDRGHGSGQLVGGRGEETPGDLTKSIGYLTATYQEDWALVLDVCERASSSEIQAKEAVRGLRREFKYGEPSMQLSAGRLWAIMLRNSNEVFIAQSTSRKFLDTLEDLLTDSKTNPVVKERVLDVLAAAAYASASKRDTGFRGLWKKVKPHDKPDEGVPFDTDGPMFNPPGMAPGIVP</sequence>
<dbReference type="Gene3D" id="1.25.40.90">
    <property type="match status" value="1"/>
</dbReference>
<feature type="compositionally biased region" description="Basic and acidic residues" evidence="1">
    <location>
        <begin position="602"/>
        <end position="614"/>
    </location>
</feature>
<dbReference type="Proteomes" id="UP001383192">
    <property type="component" value="Unassembled WGS sequence"/>
</dbReference>
<evidence type="ECO:0000313" key="5">
    <source>
        <dbReference type="Proteomes" id="UP001383192"/>
    </source>
</evidence>
<evidence type="ECO:0000313" key="4">
    <source>
        <dbReference type="EMBL" id="KAK7014133.1"/>
    </source>
</evidence>
<dbReference type="PRINTS" id="PR00109">
    <property type="entry name" value="TYRKINASE"/>
</dbReference>
<dbReference type="Pfam" id="PF07714">
    <property type="entry name" value="PK_Tyr_Ser-Thr"/>
    <property type="match status" value="1"/>
</dbReference>
<evidence type="ECO:0000259" key="2">
    <source>
        <dbReference type="PROSITE" id="PS50011"/>
    </source>
</evidence>
<dbReference type="GO" id="GO:0007034">
    <property type="term" value="P:vacuolar transport"/>
    <property type="evidence" value="ECO:0007669"/>
    <property type="project" value="UniProtKB-ARBA"/>
</dbReference>
<feature type="domain" description="VHS" evidence="3">
    <location>
        <begin position="648"/>
        <end position="739"/>
    </location>
</feature>
<dbReference type="InterPro" id="IPR008271">
    <property type="entry name" value="Ser/Thr_kinase_AS"/>
</dbReference>
<dbReference type="GO" id="GO:0004674">
    <property type="term" value="F:protein serine/threonine kinase activity"/>
    <property type="evidence" value="ECO:0007669"/>
    <property type="project" value="TreeGrafter"/>
</dbReference>
<dbReference type="SMART" id="SM00220">
    <property type="entry name" value="S_TKc"/>
    <property type="match status" value="1"/>
</dbReference>
<dbReference type="GO" id="GO:0005524">
    <property type="term" value="F:ATP binding"/>
    <property type="evidence" value="ECO:0007669"/>
    <property type="project" value="InterPro"/>
</dbReference>